<evidence type="ECO:0000259" key="7">
    <source>
        <dbReference type="SMART" id="SM00387"/>
    </source>
</evidence>
<keyword evidence="1" id="KW-0723">Serine/threonine-protein kinase</keyword>
<protein>
    <submittedName>
        <fullName evidence="8">Anti-sigma F factor</fullName>
        <ecNumber evidence="8">2.7.11.1</ecNumber>
    </submittedName>
</protein>
<reference evidence="8" key="2">
    <citation type="submission" date="2021-04" db="EMBL/GenBank/DDBJ databases">
        <authorList>
            <person name="Gilroy R."/>
        </authorList>
    </citation>
    <scope>NUCLEOTIDE SEQUENCE</scope>
    <source>
        <strain evidence="8">CHK192-19661</strain>
    </source>
</reference>
<evidence type="ECO:0000256" key="4">
    <source>
        <dbReference type="ARBA" id="ARBA00022777"/>
    </source>
</evidence>
<dbReference type="NCBIfam" id="TIGR01925">
    <property type="entry name" value="spIIAB"/>
    <property type="match status" value="1"/>
</dbReference>
<dbReference type="GO" id="GO:0042174">
    <property type="term" value="P:negative regulation of sporulation resulting in formation of a cellular spore"/>
    <property type="evidence" value="ECO:0007669"/>
    <property type="project" value="InterPro"/>
</dbReference>
<dbReference type="GO" id="GO:0016989">
    <property type="term" value="F:sigma factor antagonist activity"/>
    <property type="evidence" value="ECO:0007669"/>
    <property type="project" value="InterPro"/>
</dbReference>
<dbReference type="PANTHER" id="PTHR35526:SF3">
    <property type="entry name" value="ANTI-SIGMA-F FACTOR RSBW"/>
    <property type="match status" value="1"/>
</dbReference>
<evidence type="ECO:0000313" key="8">
    <source>
        <dbReference type="EMBL" id="HIZ09862.1"/>
    </source>
</evidence>
<keyword evidence="3" id="KW-0547">Nucleotide-binding</keyword>
<evidence type="ECO:0000256" key="1">
    <source>
        <dbReference type="ARBA" id="ARBA00022527"/>
    </source>
</evidence>
<keyword evidence="2 8" id="KW-0808">Transferase</keyword>
<dbReference type="PANTHER" id="PTHR35526">
    <property type="entry name" value="ANTI-SIGMA-F FACTOR RSBW-RELATED"/>
    <property type="match status" value="1"/>
</dbReference>
<proteinExistence type="predicted"/>
<dbReference type="InterPro" id="IPR003594">
    <property type="entry name" value="HATPase_dom"/>
</dbReference>
<dbReference type="InterPro" id="IPR050267">
    <property type="entry name" value="Anti-sigma-factor_SerPK"/>
</dbReference>
<evidence type="ECO:0000256" key="5">
    <source>
        <dbReference type="ARBA" id="ARBA00022840"/>
    </source>
</evidence>
<dbReference type="GO" id="GO:0004674">
    <property type="term" value="F:protein serine/threonine kinase activity"/>
    <property type="evidence" value="ECO:0007669"/>
    <property type="project" value="UniProtKB-KW"/>
</dbReference>
<evidence type="ECO:0000256" key="6">
    <source>
        <dbReference type="ARBA" id="ARBA00022969"/>
    </source>
</evidence>
<dbReference type="GO" id="GO:0005524">
    <property type="term" value="F:ATP binding"/>
    <property type="evidence" value="ECO:0007669"/>
    <property type="project" value="UniProtKB-KW"/>
</dbReference>
<keyword evidence="4" id="KW-0418">Kinase</keyword>
<dbReference type="AlphaFoldDB" id="A0A9D2D748"/>
<dbReference type="InterPro" id="IPR036890">
    <property type="entry name" value="HATPase_C_sf"/>
</dbReference>
<name>A0A9D2D748_9FIRM</name>
<sequence length="146" mass="15544">MKDSMILEIPALSQNEPFARDTVAAFCARLDPSLDELSDVKTAVSEAVTNSIVHAYAGGEGIVRIECVAEDCTLHIVVSDSGKGIADTARALEPFFTTAEEEERSGMGFTIMQTFMTGFRLESSPGAGTKVYLSKRFGAGGAADDR</sequence>
<evidence type="ECO:0000313" key="9">
    <source>
        <dbReference type="Proteomes" id="UP000824025"/>
    </source>
</evidence>
<dbReference type="EC" id="2.7.11.1" evidence="8"/>
<comment type="caution">
    <text evidence="8">The sequence shown here is derived from an EMBL/GenBank/DDBJ whole genome shotgun (WGS) entry which is preliminary data.</text>
</comment>
<keyword evidence="5" id="KW-0067">ATP-binding</keyword>
<organism evidence="8 9">
    <name type="scientific">Candidatus Borkfalkia avicola</name>
    <dbReference type="NCBI Taxonomy" id="2838503"/>
    <lineage>
        <taxon>Bacteria</taxon>
        <taxon>Bacillati</taxon>
        <taxon>Bacillota</taxon>
        <taxon>Clostridia</taxon>
        <taxon>Christensenellales</taxon>
        <taxon>Christensenellaceae</taxon>
        <taxon>Candidatus Borkfalkia</taxon>
    </lineage>
</organism>
<dbReference type="SMART" id="SM00387">
    <property type="entry name" value="HATPase_c"/>
    <property type="match status" value="1"/>
</dbReference>
<dbReference type="EMBL" id="DXCF01000027">
    <property type="protein sequence ID" value="HIZ09862.1"/>
    <property type="molecule type" value="Genomic_DNA"/>
</dbReference>
<gene>
    <name evidence="8" type="primary">spoIIAB</name>
    <name evidence="8" type="ORF">H9726_05155</name>
</gene>
<feature type="domain" description="Histidine kinase/HSP90-like ATPase" evidence="7">
    <location>
        <begin position="35"/>
        <end position="139"/>
    </location>
</feature>
<dbReference type="Gene3D" id="3.30.565.10">
    <property type="entry name" value="Histidine kinase-like ATPase, C-terminal domain"/>
    <property type="match status" value="1"/>
</dbReference>
<evidence type="ECO:0000256" key="3">
    <source>
        <dbReference type="ARBA" id="ARBA00022741"/>
    </source>
</evidence>
<dbReference type="Proteomes" id="UP000824025">
    <property type="component" value="Unassembled WGS sequence"/>
</dbReference>
<dbReference type="Pfam" id="PF13581">
    <property type="entry name" value="HATPase_c_2"/>
    <property type="match status" value="1"/>
</dbReference>
<dbReference type="SUPFAM" id="SSF55874">
    <property type="entry name" value="ATPase domain of HSP90 chaperone/DNA topoisomerase II/histidine kinase"/>
    <property type="match status" value="1"/>
</dbReference>
<evidence type="ECO:0000256" key="2">
    <source>
        <dbReference type="ARBA" id="ARBA00022679"/>
    </source>
</evidence>
<dbReference type="InterPro" id="IPR010194">
    <property type="entry name" value="Anti-sigma_F"/>
</dbReference>
<dbReference type="GO" id="GO:0030435">
    <property type="term" value="P:sporulation resulting in formation of a cellular spore"/>
    <property type="evidence" value="ECO:0007669"/>
    <property type="project" value="UniProtKB-KW"/>
</dbReference>
<keyword evidence="6" id="KW-0749">Sporulation</keyword>
<reference evidence="8" key="1">
    <citation type="journal article" date="2021" name="PeerJ">
        <title>Extensive microbial diversity within the chicken gut microbiome revealed by metagenomics and culture.</title>
        <authorList>
            <person name="Gilroy R."/>
            <person name="Ravi A."/>
            <person name="Getino M."/>
            <person name="Pursley I."/>
            <person name="Horton D.L."/>
            <person name="Alikhan N.F."/>
            <person name="Baker D."/>
            <person name="Gharbi K."/>
            <person name="Hall N."/>
            <person name="Watson M."/>
            <person name="Adriaenssens E.M."/>
            <person name="Foster-Nyarko E."/>
            <person name="Jarju S."/>
            <person name="Secka A."/>
            <person name="Antonio M."/>
            <person name="Oren A."/>
            <person name="Chaudhuri R.R."/>
            <person name="La Ragione R."/>
            <person name="Hildebrand F."/>
            <person name="Pallen M.J."/>
        </authorList>
    </citation>
    <scope>NUCLEOTIDE SEQUENCE</scope>
    <source>
        <strain evidence="8">CHK192-19661</strain>
    </source>
</reference>
<accession>A0A9D2D748</accession>